<dbReference type="InterPro" id="IPR036466">
    <property type="entry name" value="Pollen_allergen_ole-e-6_sf"/>
</dbReference>
<accession>A0AAP0N0C9</accession>
<keyword evidence="3" id="KW-1185">Reference proteome</keyword>
<dbReference type="PANTHER" id="PTHR36312">
    <property type="entry name" value="THIONIN-LIKE PROTEIN 1"/>
    <property type="match status" value="1"/>
</dbReference>
<dbReference type="EMBL" id="JBCGBO010000001">
    <property type="protein sequence ID" value="KAK9229178.1"/>
    <property type="molecule type" value="Genomic_DNA"/>
</dbReference>
<sequence length="114" mass="12112">MEKSTVHSSLLIVCLVLGLLVVVGESTASFKDCYKICFISCVIGGKNLIKCAAKCLKDCVLPASSVLNLNDAQGFFCKLGCASTLCTNFSTKEDPAEEKVESCVNSCSKTCTKI</sequence>
<dbReference type="InterPro" id="IPR038975">
    <property type="entry name" value="THNL"/>
</dbReference>
<name>A0AAP0N0C9_9ROSI</name>
<feature type="chain" id="PRO_5043054490" description="Thionin-like protein 2" evidence="1">
    <location>
        <begin position="25"/>
        <end position="114"/>
    </location>
</feature>
<feature type="signal peptide" evidence="1">
    <location>
        <begin position="1"/>
        <end position="24"/>
    </location>
</feature>
<organism evidence="2 3">
    <name type="scientific">Citrus x changshan-huyou</name>
    <dbReference type="NCBI Taxonomy" id="2935761"/>
    <lineage>
        <taxon>Eukaryota</taxon>
        <taxon>Viridiplantae</taxon>
        <taxon>Streptophyta</taxon>
        <taxon>Embryophyta</taxon>
        <taxon>Tracheophyta</taxon>
        <taxon>Spermatophyta</taxon>
        <taxon>Magnoliopsida</taxon>
        <taxon>eudicotyledons</taxon>
        <taxon>Gunneridae</taxon>
        <taxon>Pentapetalae</taxon>
        <taxon>rosids</taxon>
        <taxon>malvids</taxon>
        <taxon>Sapindales</taxon>
        <taxon>Rutaceae</taxon>
        <taxon>Aurantioideae</taxon>
        <taxon>Citrus</taxon>
    </lineage>
</organism>
<evidence type="ECO:0000313" key="3">
    <source>
        <dbReference type="Proteomes" id="UP001428341"/>
    </source>
</evidence>
<keyword evidence="1" id="KW-0732">Signal</keyword>
<dbReference type="AlphaFoldDB" id="A0AAP0N0C9"/>
<comment type="caution">
    <text evidence="2">The sequence shown here is derived from an EMBL/GenBank/DDBJ whole genome shotgun (WGS) entry which is preliminary data.</text>
</comment>
<evidence type="ECO:0000313" key="2">
    <source>
        <dbReference type="EMBL" id="KAK9229178.1"/>
    </source>
</evidence>
<gene>
    <name evidence="2" type="ORF">WN944_022137</name>
</gene>
<reference evidence="2 3" key="1">
    <citation type="submission" date="2024-05" db="EMBL/GenBank/DDBJ databases">
        <title>Haplotype-resolved chromosome-level genome assembly of Huyou (Citrus changshanensis).</title>
        <authorList>
            <person name="Miao C."/>
            <person name="Chen W."/>
            <person name="Wu Y."/>
            <person name="Wang L."/>
            <person name="Zhao S."/>
            <person name="Grierson D."/>
            <person name="Xu C."/>
            <person name="Chen K."/>
        </authorList>
    </citation>
    <scope>NUCLEOTIDE SEQUENCE [LARGE SCALE GENOMIC DNA]</scope>
    <source>
        <strain evidence="2">01-14</strain>
        <tissue evidence="2">Leaf</tissue>
    </source>
</reference>
<dbReference type="Gene3D" id="1.10.287.720">
    <property type="entry name" value="Pollen allergen ole e 6"/>
    <property type="match status" value="1"/>
</dbReference>
<dbReference type="PANTHER" id="PTHR36312:SF15">
    <property type="entry name" value="THIONIN-LIKE PROTEIN"/>
    <property type="match status" value="1"/>
</dbReference>
<proteinExistence type="predicted"/>
<dbReference type="Proteomes" id="UP001428341">
    <property type="component" value="Unassembled WGS sequence"/>
</dbReference>
<protein>
    <recommendedName>
        <fullName evidence="4">Thionin-like protein 2</fullName>
    </recommendedName>
</protein>
<evidence type="ECO:0000256" key="1">
    <source>
        <dbReference type="SAM" id="SignalP"/>
    </source>
</evidence>
<evidence type="ECO:0008006" key="4">
    <source>
        <dbReference type="Google" id="ProtNLM"/>
    </source>
</evidence>